<accession>A0A238Y954</accession>
<protein>
    <submittedName>
        <fullName evidence="2">Uncharacterized protein</fullName>
    </submittedName>
</protein>
<keyword evidence="3" id="KW-1185">Reference proteome</keyword>
<keyword evidence="1" id="KW-0812">Transmembrane</keyword>
<evidence type="ECO:0000313" key="3">
    <source>
        <dbReference type="Proteomes" id="UP000198348"/>
    </source>
</evidence>
<dbReference type="Proteomes" id="UP000198348">
    <property type="component" value="Unassembled WGS sequence"/>
</dbReference>
<dbReference type="EMBL" id="FZNW01000014">
    <property type="protein sequence ID" value="SNR67358.1"/>
    <property type="molecule type" value="Genomic_DNA"/>
</dbReference>
<proteinExistence type="predicted"/>
<dbReference type="AlphaFoldDB" id="A0A238Y954"/>
<sequence length="61" mass="6699">MVRGDLRLQRQRRELVTYGVVQVAALSTAWIGQAPEALHLGVLAGVPVLAIAAAARFFRWQ</sequence>
<gene>
    <name evidence="2" type="ORF">SAMN06265360_11446</name>
</gene>
<feature type="transmembrane region" description="Helical" evidence="1">
    <location>
        <begin position="15"/>
        <end position="32"/>
    </location>
</feature>
<evidence type="ECO:0000313" key="2">
    <source>
        <dbReference type="EMBL" id="SNR67358.1"/>
    </source>
</evidence>
<name>A0A238Y954_9PSEU</name>
<reference evidence="2 3" key="1">
    <citation type="submission" date="2017-06" db="EMBL/GenBank/DDBJ databases">
        <authorList>
            <person name="Kim H.J."/>
            <person name="Triplett B.A."/>
        </authorList>
    </citation>
    <scope>NUCLEOTIDE SEQUENCE [LARGE SCALE GENOMIC DNA]</scope>
    <source>
        <strain evidence="2 3">DSM 45207</strain>
    </source>
</reference>
<feature type="transmembrane region" description="Helical" evidence="1">
    <location>
        <begin position="38"/>
        <end position="58"/>
    </location>
</feature>
<keyword evidence="1" id="KW-1133">Transmembrane helix</keyword>
<keyword evidence="1" id="KW-0472">Membrane</keyword>
<organism evidence="2 3">
    <name type="scientific">Haloechinothrix alba</name>
    <dbReference type="NCBI Taxonomy" id="664784"/>
    <lineage>
        <taxon>Bacteria</taxon>
        <taxon>Bacillati</taxon>
        <taxon>Actinomycetota</taxon>
        <taxon>Actinomycetes</taxon>
        <taxon>Pseudonocardiales</taxon>
        <taxon>Pseudonocardiaceae</taxon>
        <taxon>Haloechinothrix</taxon>
    </lineage>
</organism>
<evidence type="ECO:0000256" key="1">
    <source>
        <dbReference type="SAM" id="Phobius"/>
    </source>
</evidence>